<sequence>MSPSVASGVRNLRILEIGRCPSMEEVITEEKQQGQETKPLFPLLEKLKLYSLPKLRHFFVTKCALEFPCLIEEVKVDDLNKLTQQRFTSKEQEASQDTTDGEELNSRKLKEGEVMAALKDDGVTMIGICGLGCVGKTTLADRIRQKVIQERFFEDVVMVTISQQPDLQKIQDEITEELDLKLQGNDQGIRGDQLRTRLMDQNSRNLIILDDVWESLHDLNKLGIPSGSNHNYLCKVILTTRLRAVCEAMGAQTIMEVGILSEEKAWFLFKEKAGDSVDDPSIHGTAIEVAKECKGLPLAIVTIAGALKRKTKPSWENALKQLRGAETRNTPGVPTSLYRPLRLTYERLESNEAKYLFLLCSLFEEENDIYPEELFRYGMGLRIFPKIKDLHDARNMVRYLLETLEYYFLLSQGSNRNYVKMRDVVCDVAKYIASEGKHIFMASHDVYSEEFPRRNSYEKYNHMSIVANKFDKLPSPIFCPKLKLPIIF</sequence>
<gene>
    <name evidence="6" type="ORF">MTR67_044504</name>
</gene>
<dbReference type="InterPro" id="IPR002182">
    <property type="entry name" value="NB-ARC"/>
</dbReference>
<evidence type="ECO:0000313" key="6">
    <source>
        <dbReference type="EMBL" id="WMV51119.1"/>
    </source>
</evidence>
<evidence type="ECO:0000259" key="5">
    <source>
        <dbReference type="Pfam" id="PF00931"/>
    </source>
</evidence>
<dbReference type="Gene3D" id="3.40.50.300">
    <property type="entry name" value="P-loop containing nucleotide triphosphate hydrolases"/>
    <property type="match status" value="1"/>
</dbReference>
<keyword evidence="7" id="KW-1185">Reference proteome</keyword>
<keyword evidence="1" id="KW-0433">Leucine-rich repeat</keyword>
<organism evidence="6 7">
    <name type="scientific">Solanum verrucosum</name>
    <dbReference type="NCBI Taxonomy" id="315347"/>
    <lineage>
        <taxon>Eukaryota</taxon>
        <taxon>Viridiplantae</taxon>
        <taxon>Streptophyta</taxon>
        <taxon>Embryophyta</taxon>
        <taxon>Tracheophyta</taxon>
        <taxon>Spermatophyta</taxon>
        <taxon>Magnoliopsida</taxon>
        <taxon>eudicotyledons</taxon>
        <taxon>Gunneridae</taxon>
        <taxon>Pentapetalae</taxon>
        <taxon>asterids</taxon>
        <taxon>lamiids</taxon>
        <taxon>Solanales</taxon>
        <taxon>Solanaceae</taxon>
        <taxon>Solanoideae</taxon>
        <taxon>Solaneae</taxon>
        <taxon>Solanum</taxon>
    </lineage>
</organism>
<dbReference type="Proteomes" id="UP001234989">
    <property type="component" value="Chromosome 10"/>
</dbReference>
<accession>A0AAF0UTK7</accession>
<evidence type="ECO:0000313" key="7">
    <source>
        <dbReference type="Proteomes" id="UP001234989"/>
    </source>
</evidence>
<keyword evidence="3" id="KW-0067">ATP-binding</keyword>
<evidence type="ECO:0000256" key="1">
    <source>
        <dbReference type="ARBA" id="ARBA00022614"/>
    </source>
</evidence>
<dbReference type="GO" id="GO:0005524">
    <property type="term" value="F:ATP binding"/>
    <property type="evidence" value="ECO:0007669"/>
    <property type="project" value="UniProtKB-KW"/>
</dbReference>
<dbReference type="InterPro" id="IPR042197">
    <property type="entry name" value="Apaf_helical"/>
</dbReference>
<keyword evidence="2" id="KW-0611">Plant defense</keyword>
<feature type="non-terminal residue" evidence="6">
    <location>
        <position position="488"/>
    </location>
</feature>
<protein>
    <recommendedName>
        <fullName evidence="5">NB-ARC domain-containing protein</fullName>
    </recommendedName>
</protein>
<evidence type="ECO:0000256" key="3">
    <source>
        <dbReference type="ARBA" id="ARBA00022840"/>
    </source>
</evidence>
<dbReference type="PANTHER" id="PTHR33463">
    <property type="entry name" value="NB-ARC DOMAIN-CONTAINING PROTEIN-RELATED"/>
    <property type="match status" value="1"/>
</dbReference>
<dbReference type="Pfam" id="PF00931">
    <property type="entry name" value="NB-ARC"/>
    <property type="match status" value="1"/>
</dbReference>
<dbReference type="InterPro" id="IPR050905">
    <property type="entry name" value="Plant_NBS-LRR"/>
</dbReference>
<keyword evidence="3" id="KW-0547">Nucleotide-binding</keyword>
<proteinExistence type="predicted"/>
<dbReference type="SUPFAM" id="SSF52540">
    <property type="entry name" value="P-loop containing nucleoside triphosphate hydrolases"/>
    <property type="match status" value="1"/>
</dbReference>
<reference evidence="6" key="1">
    <citation type="submission" date="2023-08" db="EMBL/GenBank/DDBJ databases">
        <title>A de novo genome assembly of Solanum verrucosum Schlechtendal, a Mexican diploid species geographically isolated from the other diploid A-genome species in potato relatives.</title>
        <authorList>
            <person name="Hosaka K."/>
        </authorList>
    </citation>
    <scope>NUCLEOTIDE SEQUENCE</scope>
    <source>
        <tissue evidence="6">Young leaves</tissue>
    </source>
</reference>
<dbReference type="PANTHER" id="PTHR33463:SF198">
    <property type="entry name" value="RPP4C3"/>
    <property type="match status" value="1"/>
</dbReference>
<dbReference type="Gene3D" id="1.10.8.430">
    <property type="entry name" value="Helical domain of apoptotic protease-activating factors"/>
    <property type="match status" value="1"/>
</dbReference>
<evidence type="ECO:0000256" key="4">
    <source>
        <dbReference type="SAM" id="MobiDB-lite"/>
    </source>
</evidence>
<evidence type="ECO:0000256" key="2">
    <source>
        <dbReference type="ARBA" id="ARBA00022821"/>
    </source>
</evidence>
<dbReference type="InterPro" id="IPR027417">
    <property type="entry name" value="P-loop_NTPase"/>
</dbReference>
<dbReference type="AlphaFoldDB" id="A0AAF0UTK7"/>
<dbReference type="PRINTS" id="PR00364">
    <property type="entry name" value="DISEASERSIST"/>
</dbReference>
<dbReference type="EMBL" id="CP133621">
    <property type="protein sequence ID" value="WMV51119.1"/>
    <property type="molecule type" value="Genomic_DNA"/>
</dbReference>
<feature type="domain" description="NB-ARC" evidence="5">
    <location>
        <begin position="113"/>
        <end position="275"/>
    </location>
</feature>
<feature type="region of interest" description="Disordered" evidence="4">
    <location>
        <begin position="86"/>
        <end position="107"/>
    </location>
</feature>
<name>A0AAF0UTK7_SOLVR</name>
<dbReference type="GO" id="GO:0043531">
    <property type="term" value="F:ADP binding"/>
    <property type="evidence" value="ECO:0007669"/>
    <property type="project" value="InterPro"/>
</dbReference>
<dbReference type="GO" id="GO:0006952">
    <property type="term" value="P:defense response"/>
    <property type="evidence" value="ECO:0007669"/>
    <property type="project" value="UniProtKB-KW"/>
</dbReference>